<comment type="caution">
    <text evidence="1">The sequence shown here is derived from an EMBL/GenBank/DDBJ whole genome shotgun (WGS) entry which is preliminary data.</text>
</comment>
<sequence>MAAAPQAAPQTGQQAGPTGEQPRPTPNVAFDNLQAMMNLVLVSSGRFIKEQQAGGGSGRMQFAMKRAVPAALERFQDSLDELENELQHAQTALRRDLALLQADRRKREQAEAAERQRLAAESSARKNVVAKQETTAETNAPASSTKLEVSTVDTQSEQPAPQPVALNREHEPPPPITTTVAPIGDLLFDGTPTTANPQDSEFDFEAMFGDSGIMDTSGDASNNQASLDIDTSAADLTFSLDESGPSLLPGLEDFAKDGDDTNAGQPSGNIDMDFTMPDLPDVNANQSSSQTDAKPAETSTADQPADGGDSANLYDTITIDYLDGLYDYDNPETTEFDNAIFGFGES</sequence>
<protein>
    <submittedName>
        <fullName evidence="1">Uncharacterized protein</fullName>
    </submittedName>
</protein>
<reference evidence="1" key="1">
    <citation type="journal article" date="2020" name="Stud. Mycol.">
        <title>101 Dothideomycetes genomes: a test case for predicting lifestyles and emergence of pathogens.</title>
        <authorList>
            <person name="Haridas S."/>
            <person name="Albert R."/>
            <person name="Binder M."/>
            <person name="Bloem J."/>
            <person name="Labutti K."/>
            <person name="Salamov A."/>
            <person name="Andreopoulos B."/>
            <person name="Baker S."/>
            <person name="Barry K."/>
            <person name="Bills G."/>
            <person name="Bluhm B."/>
            <person name="Cannon C."/>
            <person name="Castanera R."/>
            <person name="Culley D."/>
            <person name="Daum C."/>
            <person name="Ezra D."/>
            <person name="Gonzalez J."/>
            <person name="Henrissat B."/>
            <person name="Kuo A."/>
            <person name="Liang C."/>
            <person name="Lipzen A."/>
            <person name="Lutzoni F."/>
            <person name="Magnuson J."/>
            <person name="Mondo S."/>
            <person name="Nolan M."/>
            <person name="Ohm R."/>
            <person name="Pangilinan J."/>
            <person name="Park H.-J."/>
            <person name="Ramirez L."/>
            <person name="Alfaro M."/>
            <person name="Sun H."/>
            <person name="Tritt A."/>
            <person name="Yoshinaga Y."/>
            <person name="Zwiers L.-H."/>
            <person name="Turgeon B."/>
            <person name="Goodwin S."/>
            <person name="Spatafora J."/>
            <person name="Crous P."/>
            <person name="Grigoriev I."/>
        </authorList>
    </citation>
    <scope>NUCLEOTIDE SEQUENCE</scope>
    <source>
        <strain evidence="1">ATCC 200398</strain>
    </source>
</reference>
<accession>A0ACB6QSS0</accession>
<gene>
    <name evidence="1" type="ORF">BDR25DRAFT_262698</name>
</gene>
<proteinExistence type="predicted"/>
<dbReference type="Proteomes" id="UP000799755">
    <property type="component" value="Unassembled WGS sequence"/>
</dbReference>
<evidence type="ECO:0000313" key="2">
    <source>
        <dbReference type="Proteomes" id="UP000799755"/>
    </source>
</evidence>
<name>A0ACB6QSS0_9PLEO</name>
<keyword evidence="2" id="KW-1185">Reference proteome</keyword>
<evidence type="ECO:0000313" key="1">
    <source>
        <dbReference type="EMBL" id="KAF2470074.1"/>
    </source>
</evidence>
<dbReference type="EMBL" id="MU003509">
    <property type="protein sequence ID" value="KAF2470074.1"/>
    <property type="molecule type" value="Genomic_DNA"/>
</dbReference>
<organism evidence="1 2">
    <name type="scientific">Lindgomyces ingoldianus</name>
    <dbReference type="NCBI Taxonomy" id="673940"/>
    <lineage>
        <taxon>Eukaryota</taxon>
        <taxon>Fungi</taxon>
        <taxon>Dikarya</taxon>
        <taxon>Ascomycota</taxon>
        <taxon>Pezizomycotina</taxon>
        <taxon>Dothideomycetes</taxon>
        <taxon>Pleosporomycetidae</taxon>
        <taxon>Pleosporales</taxon>
        <taxon>Lindgomycetaceae</taxon>
        <taxon>Lindgomyces</taxon>
    </lineage>
</organism>